<dbReference type="Pfam" id="PF03963">
    <property type="entry name" value="FlgD"/>
    <property type="match status" value="1"/>
</dbReference>
<dbReference type="AlphaFoldDB" id="A0A645F700"/>
<feature type="region of interest" description="Disordered" evidence="2">
    <location>
        <begin position="22"/>
        <end position="50"/>
    </location>
</feature>
<accession>A0A645F700</accession>
<dbReference type="GO" id="GO:0044781">
    <property type="term" value="P:bacterial-type flagellum organization"/>
    <property type="evidence" value="ECO:0007669"/>
    <property type="project" value="UniProtKB-KW"/>
</dbReference>
<feature type="compositionally biased region" description="Low complexity" evidence="2">
    <location>
        <begin position="22"/>
        <end position="31"/>
    </location>
</feature>
<feature type="compositionally biased region" description="Low complexity" evidence="2">
    <location>
        <begin position="39"/>
        <end position="50"/>
    </location>
</feature>
<gene>
    <name evidence="3" type="ORF">SDC9_155676</name>
</gene>
<evidence type="ECO:0000256" key="2">
    <source>
        <dbReference type="SAM" id="MobiDB-lite"/>
    </source>
</evidence>
<evidence type="ECO:0000313" key="3">
    <source>
        <dbReference type="EMBL" id="MPN08394.1"/>
    </source>
</evidence>
<organism evidence="3">
    <name type="scientific">bioreactor metagenome</name>
    <dbReference type="NCBI Taxonomy" id="1076179"/>
    <lineage>
        <taxon>unclassified sequences</taxon>
        <taxon>metagenomes</taxon>
        <taxon>ecological metagenomes</taxon>
    </lineage>
</organism>
<evidence type="ECO:0008006" key="4">
    <source>
        <dbReference type="Google" id="ProtNLM"/>
    </source>
</evidence>
<proteinExistence type="predicted"/>
<protein>
    <recommendedName>
        <fullName evidence="4">Basal-body rod modification protein FlgD</fullName>
    </recommendedName>
</protein>
<sequence>MAYDVNIGNYAPFYRQVAVSSSSDSGSAASSKTRGASNSGSTGTEATDATTSTLGKDDLLKLLIAQLTHQDPMNPLEDKDFIAQMAQFTTLEQITNMNTNVKNLEALSRGNAVSYIGRTITFTKQAEDDSEAAKTVEAVVTAVRFDDDGVVLEYKDGEVSLDSVLSVK</sequence>
<keyword evidence="1" id="KW-1005">Bacterial flagellum biogenesis</keyword>
<dbReference type="EMBL" id="VSSQ01054442">
    <property type="protein sequence ID" value="MPN08394.1"/>
    <property type="molecule type" value="Genomic_DNA"/>
</dbReference>
<dbReference type="InterPro" id="IPR005648">
    <property type="entry name" value="FlgD"/>
</dbReference>
<name>A0A645F700_9ZZZZ</name>
<comment type="caution">
    <text evidence="3">The sequence shown here is derived from an EMBL/GenBank/DDBJ whole genome shotgun (WGS) entry which is preliminary data.</text>
</comment>
<evidence type="ECO:0000256" key="1">
    <source>
        <dbReference type="ARBA" id="ARBA00022795"/>
    </source>
</evidence>
<reference evidence="3" key="1">
    <citation type="submission" date="2019-08" db="EMBL/GenBank/DDBJ databases">
        <authorList>
            <person name="Kucharzyk K."/>
            <person name="Murdoch R.W."/>
            <person name="Higgins S."/>
            <person name="Loffler F."/>
        </authorList>
    </citation>
    <scope>NUCLEOTIDE SEQUENCE</scope>
</reference>